<dbReference type="Pfam" id="PF00293">
    <property type="entry name" value="NUDIX"/>
    <property type="match status" value="1"/>
</dbReference>
<proteinExistence type="inferred from homology"/>
<comment type="caution">
    <text evidence="4">The sequence shown here is derived from an EMBL/GenBank/DDBJ whole genome shotgun (WGS) entry which is preliminary data.</text>
</comment>
<dbReference type="InterPro" id="IPR000649">
    <property type="entry name" value="IF-2B-related"/>
</dbReference>
<evidence type="ECO:0000256" key="1">
    <source>
        <dbReference type="ARBA" id="ARBA00007251"/>
    </source>
</evidence>
<dbReference type="Gene3D" id="3.40.50.10470">
    <property type="entry name" value="Translation initiation factor eif-2b, domain 2"/>
    <property type="match status" value="1"/>
</dbReference>
<comment type="similarity">
    <text evidence="1 2">Belongs to the eIF-2B alpha/beta/delta subunits family.</text>
</comment>
<organism evidence="4 5">
    <name type="scientific">Colletotrichum tanaceti</name>
    <dbReference type="NCBI Taxonomy" id="1306861"/>
    <lineage>
        <taxon>Eukaryota</taxon>
        <taxon>Fungi</taxon>
        <taxon>Dikarya</taxon>
        <taxon>Ascomycota</taxon>
        <taxon>Pezizomycotina</taxon>
        <taxon>Sordariomycetes</taxon>
        <taxon>Hypocreomycetidae</taxon>
        <taxon>Glomerellales</taxon>
        <taxon>Glomerellaceae</taxon>
        <taxon>Colletotrichum</taxon>
        <taxon>Colletotrichum destructivum species complex</taxon>
    </lineage>
</organism>
<protein>
    <recommendedName>
        <fullName evidence="3">Nudix hydrolase domain-containing protein</fullName>
    </recommendedName>
</protein>
<evidence type="ECO:0000259" key="3">
    <source>
        <dbReference type="PROSITE" id="PS51462"/>
    </source>
</evidence>
<dbReference type="InterPro" id="IPR000086">
    <property type="entry name" value="NUDIX_hydrolase_dom"/>
</dbReference>
<dbReference type="InterPro" id="IPR015797">
    <property type="entry name" value="NUDIX_hydrolase-like_dom_sf"/>
</dbReference>
<evidence type="ECO:0000313" key="5">
    <source>
        <dbReference type="Proteomes" id="UP000310108"/>
    </source>
</evidence>
<dbReference type="GO" id="GO:0019509">
    <property type="term" value="P:L-methionine salvage from methylthioadenosine"/>
    <property type="evidence" value="ECO:0007669"/>
    <property type="project" value="TreeGrafter"/>
</dbReference>
<dbReference type="SUPFAM" id="SSF55811">
    <property type="entry name" value="Nudix"/>
    <property type="match status" value="1"/>
</dbReference>
<dbReference type="CDD" id="cd18872">
    <property type="entry name" value="NUDIX_eIF-2B"/>
    <property type="match status" value="1"/>
</dbReference>
<dbReference type="InterPro" id="IPR042529">
    <property type="entry name" value="IF_2B-like_C"/>
</dbReference>
<dbReference type="SUPFAM" id="SSF100950">
    <property type="entry name" value="NagB/RpiA/CoA transferase-like"/>
    <property type="match status" value="1"/>
</dbReference>
<name>A0A4V6DFC5_9PEZI</name>
<dbReference type="PROSITE" id="PS51462">
    <property type="entry name" value="NUDIX"/>
    <property type="match status" value="1"/>
</dbReference>
<reference evidence="4 5" key="1">
    <citation type="journal article" date="2019" name="PLoS ONE">
        <title>Comparative genome analysis indicates high evolutionary potential of pathogenicity genes in Colletotrichum tanaceti.</title>
        <authorList>
            <person name="Lelwala R.V."/>
            <person name="Korhonen P.K."/>
            <person name="Young N.D."/>
            <person name="Scott J.B."/>
            <person name="Ades P.A."/>
            <person name="Gasser R.B."/>
            <person name="Taylor P.W.J."/>
        </authorList>
    </citation>
    <scope>NUCLEOTIDE SEQUENCE [LARGE SCALE GENOMIC DNA]</scope>
    <source>
        <strain evidence="4">BRIP57314</strain>
    </source>
</reference>
<dbReference type="Gene3D" id="3.90.79.10">
    <property type="entry name" value="Nucleoside Triphosphate Pyrophosphohydrolase"/>
    <property type="match status" value="1"/>
</dbReference>
<dbReference type="PANTHER" id="PTHR43475:SF3">
    <property type="entry name" value="TRANSLATION INITIATION FACTOR EIF-2B SUBUNIT FAMILY PROTEIN (AFU_ORTHOLOGUE AFUA_2G14290)"/>
    <property type="match status" value="1"/>
</dbReference>
<dbReference type="Pfam" id="PF01008">
    <property type="entry name" value="IF-2B"/>
    <property type="match status" value="1"/>
</dbReference>
<dbReference type="EMBL" id="PJEX01000807">
    <property type="protein sequence ID" value="TKW48656.1"/>
    <property type="molecule type" value="Genomic_DNA"/>
</dbReference>
<dbReference type="GO" id="GO:0046523">
    <property type="term" value="F:S-methyl-5-thioribose-1-phosphate isomerase activity"/>
    <property type="evidence" value="ECO:0007669"/>
    <property type="project" value="TreeGrafter"/>
</dbReference>
<dbReference type="AlphaFoldDB" id="A0A4V6DFC5"/>
<gene>
    <name evidence="4" type="ORF">CTA1_8781</name>
</gene>
<dbReference type="STRING" id="1306861.A0A4V6DFC5"/>
<sequence length="587" mass="65435">MVATATLYAKRYGLNELSIGLTYISNGVGSVCGSVLAGRLSKSPSARLGAPATLDLMDSQGKTMTRRAVVSSFIFKFPPNRGPQVALFRRSDQVRTYPNRLAPVSGSIEKDDPSPLDAAWREIREETTLTPETLTLLRQGKDYRFADDKIGREWTIHPFAFRLKSHEDESRIQIDWEHQGFQWFEPHEVRDVDEFGGVPRLAESLRRIWFEIELGEGRARVLGEGLLALQQDHGSGARVLAARALDVFLALVSDRSGFDKDGSVRKWWRNIRLAAWHLWKNGRECMGAAILNNIVRSLAVIEKEVQQVKDDRTPPDEFLETVTQKVRDFAVARESSVDGIWRSFEAFLRRQQQQQQQQYQGSGRPVRILTLSSSSTILECLQRAVAGFDSDFDIRVLESRPLFEGVSMASALVNRLREAPEKKNKVEVSIYTDAGAAVASRDVDLVLVGADAIDQYGSTCNKTGSLPAVLSAKHCSPQSKVLVLADSEKILPYEMPEWEVNDVDELATSWKQSPGVKGAVSTLLGDAQGMTADEKGVKVCVMNVYFEWVPSTLIDGYLFEDGQKSAKDIADLADKIRREADAFFSDV</sequence>
<evidence type="ECO:0000256" key="2">
    <source>
        <dbReference type="RuleBase" id="RU003814"/>
    </source>
</evidence>
<dbReference type="PANTHER" id="PTHR43475">
    <property type="entry name" value="METHYLTHIORIBOSE-1-PHOSPHATE ISOMERASE"/>
    <property type="match status" value="1"/>
</dbReference>
<dbReference type="InterPro" id="IPR037171">
    <property type="entry name" value="NagB/RpiA_transferase-like"/>
</dbReference>
<keyword evidence="5" id="KW-1185">Reference proteome</keyword>
<evidence type="ECO:0000313" key="4">
    <source>
        <dbReference type="EMBL" id="TKW48656.1"/>
    </source>
</evidence>
<accession>A0A4V6DFC5</accession>
<feature type="domain" description="Nudix hydrolase" evidence="3">
    <location>
        <begin position="65"/>
        <end position="207"/>
    </location>
</feature>
<dbReference type="OrthoDB" id="206213at2759"/>
<dbReference type="Proteomes" id="UP000310108">
    <property type="component" value="Unassembled WGS sequence"/>
</dbReference>